<comment type="similarity">
    <text evidence="2 5">Belongs to the CMC family.</text>
</comment>
<dbReference type="PANTHER" id="PTHR22977">
    <property type="entry name" value="COX ASSEMBLY MITOCHONDRIAL PROTEIN"/>
    <property type="match status" value="1"/>
</dbReference>
<dbReference type="EMBL" id="CAKKLH010000303">
    <property type="protein sequence ID" value="CAH0110401.1"/>
    <property type="molecule type" value="Genomic_DNA"/>
</dbReference>
<keyword evidence="4" id="KW-1015">Disulfide bond</keyword>
<evidence type="ECO:0000313" key="6">
    <source>
        <dbReference type="EMBL" id="CAH0110401.1"/>
    </source>
</evidence>
<proteinExistence type="inferred from homology"/>
<gene>
    <name evidence="6" type="ORF">DGAL_LOCUS13968</name>
</gene>
<dbReference type="GO" id="GO:0005739">
    <property type="term" value="C:mitochondrion"/>
    <property type="evidence" value="ECO:0007669"/>
    <property type="project" value="UniProtKB-SubCell"/>
</dbReference>
<evidence type="ECO:0000256" key="3">
    <source>
        <dbReference type="ARBA" id="ARBA00023128"/>
    </source>
</evidence>
<evidence type="ECO:0000313" key="7">
    <source>
        <dbReference type="Proteomes" id="UP000789390"/>
    </source>
</evidence>
<reference evidence="6" key="1">
    <citation type="submission" date="2021-11" db="EMBL/GenBank/DDBJ databases">
        <authorList>
            <person name="Schell T."/>
        </authorList>
    </citation>
    <scope>NUCLEOTIDE SEQUENCE</scope>
    <source>
        <strain evidence="6">M5</strain>
    </source>
</reference>
<sequence length="80" mass="9350">MHSNLSPHLHTPECNQMIQLLLACHKENPVGRFVGFCNKQDTLMVACLKKERETYRNLNAEKSKIKKEEVQRRLKEQSSI</sequence>
<dbReference type="Proteomes" id="UP000789390">
    <property type="component" value="Unassembled WGS sequence"/>
</dbReference>
<evidence type="ECO:0000256" key="1">
    <source>
        <dbReference type="ARBA" id="ARBA00004173"/>
    </source>
</evidence>
<organism evidence="6 7">
    <name type="scientific">Daphnia galeata</name>
    <dbReference type="NCBI Taxonomy" id="27404"/>
    <lineage>
        <taxon>Eukaryota</taxon>
        <taxon>Metazoa</taxon>
        <taxon>Ecdysozoa</taxon>
        <taxon>Arthropoda</taxon>
        <taxon>Crustacea</taxon>
        <taxon>Branchiopoda</taxon>
        <taxon>Diplostraca</taxon>
        <taxon>Cladocera</taxon>
        <taxon>Anomopoda</taxon>
        <taxon>Daphniidae</taxon>
        <taxon>Daphnia</taxon>
    </lineage>
</organism>
<dbReference type="PANTHER" id="PTHR22977:SF1">
    <property type="entry name" value="COX ASSEMBLY MITOCHONDRIAL PROTEIN 2 HOMOLOG"/>
    <property type="match status" value="1"/>
</dbReference>
<keyword evidence="3 5" id="KW-0496">Mitochondrion</keyword>
<dbReference type="OrthoDB" id="532630at2759"/>
<comment type="subcellular location">
    <subcellularLocation>
        <location evidence="1 5">Mitochondrion</location>
    </subcellularLocation>
</comment>
<keyword evidence="7" id="KW-1185">Reference proteome</keyword>
<dbReference type="Pfam" id="PF08583">
    <property type="entry name" value="Cmc1"/>
    <property type="match status" value="1"/>
</dbReference>
<dbReference type="AlphaFoldDB" id="A0A8J2RY02"/>
<accession>A0A8J2RY02</accession>
<comment type="caution">
    <text evidence="6">The sequence shown here is derived from an EMBL/GenBank/DDBJ whole genome shotgun (WGS) entry which is preliminary data.</text>
</comment>
<name>A0A8J2RY02_9CRUS</name>
<protein>
    <recommendedName>
        <fullName evidence="5">COX assembly mitochondrial protein</fullName>
    </recommendedName>
</protein>
<evidence type="ECO:0000256" key="2">
    <source>
        <dbReference type="ARBA" id="ARBA00007347"/>
    </source>
</evidence>
<evidence type="ECO:0000256" key="5">
    <source>
        <dbReference type="RuleBase" id="RU364104"/>
    </source>
</evidence>
<evidence type="ECO:0000256" key="4">
    <source>
        <dbReference type="ARBA" id="ARBA00023157"/>
    </source>
</evidence>
<dbReference type="InterPro" id="IPR013892">
    <property type="entry name" value="Cyt_c_biogenesis_Cmc1-like"/>
</dbReference>
<dbReference type="PROSITE" id="PS51808">
    <property type="entry name" value="CHCH"/>
    <property type="match status" value="1"/>
</dbReference>